<keyword evidence="2" id="KW-1185">Reference proteome</keyword>
<accession>A0A5C7IJ80</accession>
<dbReference type="EMBL" id="VAHF01000002">
    <property type="protein sequence ID" value="TXG68964.1"/>
    <property type="molecule type" value="Genomic_DNA"/>
</dbReference>
<protein>
    <submittedName>
        <fullName evidence="1">Uncharacterized protein</fullName>
    </submittedName>
</protein>
<evidence type="ECO:0000313" key="2">
    <source>
        <dbReference type="Proteomes" id="UP000323000"/>
    </source>
</evidence>
<evidence type="ECO:0000313" key="1">
    <source>
        <dbReference type="EMBL" id="TXG68964.1"/>
    </source>
</evidence>
<dbReference type="AlphaFoldDB" id="A0A5C7IJ80"/>
<comment type="caution">
    <text evidence="1">The sequence shown here is derived from an EMBL/GenBank/DDBJ whole genome shotgun (WGS) entry which is preliminary data.</text>
</comment>
<reference evidence="2" key="1">
    <citation type="journal article" date="2019" name="Gigascience">
        <title>De novo genome assembly of the endangered Acer yangbiense, a plant species with extremely small populations endemic to Yunnan Province, China.</title>
        <authorList>
            <person name="Yang J."/>
            <person name="Wariss H.M."/>
            <person name="Tao L."/>
            <person name="Zhang R."/>
            <person name="Yun Q."/>
            <person name="Hollingsworth P."/>
            <person name="Dao Z."/>
            <person name="Luo G."/>
            <person name="Guo H."/>
            <person name="Ma Y."/>
            <person name="Sun W."/>
        </authorList>
    </citation>
    <scope>NUCLEOTIDE SEQUENCE [LARGE SCALE GENOMIC DNA]</scope>
    <source>
        <strain evidence="2">cv. Malutang</strain>
    </source>
</reference>
<organism evidence="1 2">
    <name type="scientific">Acer yangbiense</name>
    <dbReference type="NCBI Taxonomy" id="1000413"/>
    <lineage>
        <taxon>Eukaryota</taxon>
        <taxon>Viridiplantae</taxon>
        <taxon>Streptophyta</taxon>
        <taxon>Embryophyta</taxon>
        <taxon>Tracheophyta</taxon>
        <taxon>Spermatophyta</taxon>
        <taxon>Magnoliopsida</taxon>
        <taxon>eudicotyledons</taxon>
        <taxon>Gunneridae</taxon>
        <taxon>Pentapetalae</taxon>
        <taxon>rosids</taxon>
        <taxon>malvids</taxon>
        <taxon>Sapindales</taxon>
        <taxon>Sapindaceae</taxon>
        <taxon>Hippocastanoideae</taxon>
        <taxon>Acereae</taxon>
        <taxon>Acer</taxon>
    </lineage>
</organism>
<name>A0A5C7IJ80_9ROSI</name>
<gene>
    <name evidence="1" type="ORF">EZV62_003899</name>
</gene>
<sequence length="69" mass="8040">MMHSQLSRSKQKWRRLFSGLFHSPQIQPKHIKVLAGLENGQTVVMSLARRSIMHTNTVEDVKFFCMVKI</sequence>
<dbReference type="Proteomes" id="UP000323000">
    <property type="component" value="Chromosome 2"/>
</dbReference>
<proteinExistence type="predicted"/>